<feature type="signal peptide" evidence="1">
    <location>
        <begin position="1"/>
        <end position="18"/>
    </location>
</feature>
<reference evidence="2 3" key="1">
    <citation type="submission" date="2021-03" db="EMBL/GenBank/DDBJ databases">
        <title>Isolation and description of Capnocytophaga bilenii sp. nov., a novel Capnocytophaga species, isolated from a gingivitis subject.</title>
        <authorList>
            <person name="Antezack A."/>
            <person name="Monnet-Corti V."/>
            <person name="La Scola B."/>
        </authorList>
    </citation>
    <scope>NUCLEOTIDE SEQUENCE [LARGE SCALE GENOMIC DNA]</scope>
    <source>
        <strain evidence="2 3">Marseille-Q4570</strain>
    </source>
</reference>
<accession>A0ABS3PZ65</accession>
<evidence type="ECO:0000256" key="1">
    <source>
        <dbReference type="SAM" id="SignalP"/>
    </source>
</evidence>
<feature type="chain" id="PRO_5047053213" evidence="1">
    <location>
        <begin position="19"/>
        <end position="242"/>
    </location>
</feature>
<keyword evidence="1" id="KW-0732">Signal</keyword>
<gene>
    <name evidence="2" type="ORF">J4N46_09385</name>
</gene>
<proteinExistence type="predicted"/>
<protein>
    <submittedName>
        <fullName evidence="2">Uncharacterized protein</fullName>
    </submittedName>
</protein>
<dbReference type="EMBL" id="JAGDYP010000007">
    <property type="protein sequence ID" value="MBO1884616.1"/>
    <property type="molecule type" value="Genomic_DNA"/>
</dbReference>
<comment type="caution">
    <text evidence="2">The sequence shown here is derived from an EMBL/GenBank/DDBJ whole genome shotgun (WGS) entry which is preliminary data.</text>
</comment>
<sequence length="242" mass="28165">MKRILCIVCFLSVVGMVAQNNNQPNATKKIGIKDIFLMLPDSAFDHQDFTLKNRKKMLKTIGQRPNTDVENYQGTYAYIDVCDPRSGYLSAFYYFLEGYKFEICYWNLKDGRKLVGVNKDEGNGALKFYLYDNGNLKEDSSYEPPTYGVQLSDFFETSHLNAKEKAILQDLFKNRVVFQYVLPRKGTSIEMRVGSIPFDMEYETMFDEAGLEDAKVKYKHVIFKWVNEKWVKEVRKGYKTAE</sequence>
<evidence type="ECO:0000313" key="3">
    <source>
        <dbReference type="Proteomes" id="UP000681610"/>
    </source>
</evidence>
<evidence type="ECO:0000313" key="2">
    <source>
        <dbReference type="EMBL" id="MBO1884616.1"/>
    </source>
</evidence>
<dbReference type="Proteomes" id="UP000681610">
    <property type="component" value="Unassembled WGS sequence"/>
</dbReference>
<dbReference type="RefSeq" id="WP_208059077.1">
    <property type="nucleotide sequence ID" value="NZ_JAGDYP010000007.1"/>
</dbReference>
<organism evidence="2 3">
    <name type="scientific">Capnocytophaga bilenii</name>
    <dbReference type="NCBI Taxonomy" id="2819369"/>
    <lineage>
        <taxon>Bacteria</taxon>
        <taxon>Pseudomonadati</taxon>
        <taxon>Bacteroidota</taxon>
        <taxon>Flavobacteriia</taxon>
        <taxon>Flavobacteriales</taxon>
        <taxon>Flavobacteriaceae</taxon>
        <taxon>Capnocytophaga</taxon>
    </lineage>
</organism>
<name>A0ABS3PZ65_9FLAO</name>
<keyword evidence="3" id="KW-1185">Reference proteome</keyword>